<dbReference type="Proteomes" id="UP001185254">
    <property type="component" value="Unassembled WGS sequence"/>
</dbReference>
<accession>A0ABU1KR40</accession>
<dbReference type="EMBL" id="JAVDQN010000001">
    <property type="protein sequence ID" value="MDR6373424.1"/>
    <property type="molecule type" value="Genomic_DNA"/>
</dbReference>
<dbReference type="RefSeq" id="WP_354459881.1">
    <property type="nucleotide sequence ID" value="NZ_JBEPMT010000001.1"/>
</dbReference>
<comment type="caution">
    <text evidence="1">The sequence shown here is derived from an EMBL/GenBank/DDBJ whole genome shotgun (WGS) entry which is preliminary data.</text>
</comment>
<name>A0ABU1KR40_9BURK</name>
<evidence type="ECO:0000313" key="2">
    <source>
        <dbReference type="Proteomes" id="UP001185254"/>
    </source>
</evidence>
<evidence type="ECO:0000313" key="1">
    <source>
        <dbReference type="EMBL" id="MDR6373424.1"/>
    </source>
</evidence>
<protein>
    <recommendedName>
        <fullName evidence="3">Tsi6 domain-containing protein</fullName>
    </recommendedName>
</protein>
<keyword evidence="2" id="KW-1185">Reference proteome</keyword>
<evidence type="ECO:0008006" key="3">
    <source>
        <dbReference type="Google" id="ProtNLM"/>
    </source>
</evidence>
<organism evidence="1 2">
    <name type="scientific">Paraburkholderia caledonica</name>
    <dbReference type="NCBI Taxonomy" id="134536"/>
    <lineage>
        <taxon>Bacteria</taxon>
        <taxon>Pseudomonadati</taxon>
        <taxon>Pseudomonadota</taxon>
        <taxon>Betaproteobacteria</taxon>
        <taxon>Burkholderiales</taxon>
        <taxon>Burkholderiaceae</taxon>
        <taxon>Paraburkholderia</taxon>
    </lineage>
</organism>
<sequence>MTNTELLLKIDAALSTIGPLVGPTWPNVRSIHRQLTWCRAQISGESSEPKQGLLTMGLIATREFDTWGDNPGLAALINQIQRAFEGVE</sequence>
<gene>
    <name evidence="1" type="ORF">J2776_000100</name>
</gene>
<proteinExistence type="predicted"/>
<reference evidence="1 2" key="1">
    <citation type="submission" date="2023-07" db="EMBL/GenBank/DDBJ databases">
        <title>Sorghum-associated microbial communities from plants grown in Nebraska, USA.</title>
        <authorList>
            <person name="Schachtman D."/>
        </authorList>
    </citation>
    <scope>NUCLEOTIDE SEQUENCE [LARGE SCALE GENOMIC DNA]</scope>
    <source>
        <strain evidence="1 2">DS1039</strain>
    </source>
</reference>